<proteinExistence type="predicted"/>
<name>A0A811URY5_CERCA</name>
<reference evidence="1" key="1">
    <citation type="submission" date="2020-11" db="EMBL/GenBank/DDBJ databases">
        <authorList>
            <person name="Whitehead M."/>
        </authorList>
    </citation>
    <scope>NUCLEOTIDE SEQUENCE</scope>
    <source>
        <strain evidence="1">EGII</strain>
    </source>
</reference>
<comment type="caution">
    <text evidence="1">The sequence shown here is derived from an EMBL/GenBank/DDBJ whole genome shotgun (WGS) entry which is preliminary data.</text>
</comment>
<evidence type="ECO:0000313" key="1">
    <source>
        <dbReference type="EMBL" id="CAD7000527.1"/>
    </source>
</evidence>
<dbReference type="EMBL" id="CAJHJT010000012">
    <property type="protein sequence ID" value="CAD7000527.1"/>
    <property type="molecule type" value="Genomic_DNA"/>
</dbReference>
<gene>
    <name evidence="1" type="ORF">CCAP1982_LOCUS9005</name>
</gene>
<evidence type="ECO:0000313" key="2">
    <source>
        <dbReference type="Proteomes" id="UP000606786"/>
    </source>
</evidence>
<keyword evidence="2" id="KW-1185">Reference proteome</keyword>
<dbReference type="AlphaFoldDB" id="A0A811URY5"/>
<accession>A0A811URY5</accession>
<dbReference type="Proteomes" id="UP000606786">
    <property type="component" value="Unassembled WGS sequence"/>
</dbReference>
<organism evidence="1 2">
    <name type="scientific">Ceratitis capitata</name>
    <name type="common">Mediterranean fruit fly</name>
    <name type="synonym">Tephritis capitata</name>
    <dbReference type="NCBI Taxonomy" id="7213"/>
    <lineage>
        <taxon>Eukaryota</taxon>
        <taxon>Metazoa</taxon>
        <taxon>Ecdysozoa</taxon>
        <taxon>Arthropoda</taxon>
        <taxon>Hexapoda</taxon>
        <taxon>Insecta</taxon>
        <taxon>Pterygota</taxon>
        <taxon>Neoptera</taxon>
        <taxon>Endopterygota</taxon>
        <taxon>Diptera</taxon>
        <taxon>Brachycera</taxon>
        <taxon>Muscomorpha</taxon>
        <taxon>Tephritoidea</taxon>
        <taxon>Tephritidae</taxon>
        <taxon>Ceratitis</taxon>
        <taxon>Ceratitis</taxon>
    </lineage>
</organism>
<protein>
    <submittedName>
        <fullName evidence="1">(Mediterranean fruit fly) hypothetical protein</fullName>
    </submittedName>
</protein>
<sequence length="60" mass="6599">MNVLILSLQNNVFPFQGIQSLVDTLCTVLCVSDDDDDYDDDDHDGISTGTVSENVVEVKH</sequence>